<keyword evidence="4" id="KW-1185">Reference proteome</keyword>
<evidence type="ECO:0000313" key="5">
    <source>
        <dbReference type="Proteomes" id="UP000286681"/>
    </source>
</evidence>
<gene>
    <name evidence="1" type="ORF">BRX40_15790</name>
    <name evidence="2" type="ORF">CA257_05205</name>
    <name evidence="3" type="ORF">DAH66_13675</name>
</gene>
<reference evidence="5 6" key="3">
    <citation type="submission" date="2018-07" db="EMBL/GenBank/DDBJ databases">
        <title>Genomic and Epidemiologic Investigation of an Indolent Hospital Outbreak.</title>
        <authorList>
            <person name="Johnson R.C."/>
            <person name="Deming C."/>
            <person name="Conlan S."/>
            <person name="Zellmer C.J."/>
            <person name="Michelin A.V."/>
            <person name="Lee-Lin S."/>
            <person name="Thomas P.J."/>
            <person name="Park M."/>
            <person name="Weingarten R.A."/>
            <person name="Less J."/>
            <person name="Dekker J.P."/>
            <person name="Frank K.M."/>
            <person name="Musser K.A."/>
            <person name="Mcquiston J.R."/>
            <person name="Henderson D.K."/>
            <person name="Lau A.F."/>
            <person name="Palmore T.N."/>
            <person name="Segre J.A."/>
        </authorList>
    </citation>
    <scope>NUCLEOTIDE SEQUENCE [LARGE SCALE GENOMIC DNA]</scope>
    <source>
        <strain evidence="3 6">SK-CDC1_0717</strain>
        <strain evidence="2 5">SK-NIH.Env10_0317</strain>
    </source>
</reference>
<reference evidence="1" key="1">
    <citation type="submission" date="2016-12" db="EMBL/GenBank/DDBJ databases">
        <title>Whole genome sequencing of Sphingomonas koreensis.</title>
        <authorList>
            <person name="Conlan S."/>
            <person name="Thomas P.J."/>
            <person name="Mullikin J."/>
            <person name="Palmore T.N."/>
            <person name="Frank K.M."/>
            <person name="Segre J.A."/>
        </authorList>
    </citation>
    <scope>NUCLEOTIDE SEQUENCE</scope>
    <source>
        <strain evidence="1">ABOJV</strain>
    </source>
</reference>
<evidence type="ECO:0000313" key="2">
    <source>
        <dbReference type="EMBL" id="RSV06302.1"/>
    </source>
</evidence>
<accession>A0A1L6JCK8</accession>
<dbReference type="RefSeq" id="WP_075152249.1">
    <property type="nucleotide sequence ID" value="NZ_CP018820.1"/>
</dbReference>
<dbReference type="InterPro" id="IPR027056">
    <property type="entry name" value="Gluconate_2DH_su3"/>
</dbReference>
<reference evidence="4" key="2">
    <citation type="submission" date="2016-12" db="EMBL/GenBank/DDBJ databases">
        <title>Whole genome sequencing of Sphingomonas sp. ABOJV.</title>
        <authorList>
            <person name="Conlan S."/>
            <person name="Thomas P.J."/>
            <person name="Mullikin J."/>
            <person name="Palmore T.N."/>
            <person name="Frank K.M."/>
            <person name="Segre J.A."/>
        </authorList>
    </citation>
    <scope>NUCLEOTIDE SEQUENCE [LARGE SCALE GENOMIC DNA]</scope>
    <source>
        <strain evidence="4">ABOJV</strain>
    </source>
</reference>
<dbReference type="EMBL" id="QQYZ01000012">
    <property type="protein sequence ID" value="RSY82570.1"/>
    <property type="molecule type" value="Genomic_DNA"/>
</dbReference>
<dbReference type="STRING" id="93064.BRX40_15790"/>
<evidence type="ECO:0000313" key="1">
    <source>
        <dbReference type="EMBL" id="APR53689.1"/>
    </source>
</evidence>
<evidence type="ECO:0000313" key="4">
    <source>
        <dbReference type="Proteomes" id="UP000185161"/>
    </source>
</evidence>
<organism evidence="1 4">
    <name type="scientific">Sphingomonas koreensis</name>
    <dbReference type="NCBI Taxonomy" id="93064"/>
    <lineage>
        <taxon>Bacteria</taxon>
        <taxon>Pseudomonadati</taxon>
        <taxon>Pseudomonadota</taxon>
        <taxon>Alphaproteobacteria</taxon>
        <taxon>Sphingomonadales</taxon>
        <taxon>Sphingomonadaceae</taxon>
        <taxon>Sphingomonas</taxon>
    </lineage>
</organism>
<evidence type="ECO:0008006" key="7">
    <source>
        <dbReference type="Google" id="ProtNLM"/>
    </source>
</evidence>
<proteinExistence type="predicted"/>
<dbReference type="AlphaFoldDB" id="A0A1L6JCK8"/>
<dbReference type="Proteomes" id="UP000286681">
    <property type="component" value="Unassembled WGS sequence"/>
</dbReference>
<dbReference type="GeneID" id="44134024"/>
<dbReference type="Pfam" id="PF13618">
    <property type="entry name" value="Gluconate_2-dh3"/>
    <property type="match status" value="1"/>
</dbReference>
<dbReference type="KEGG" id="skr:BRX40_15790"/>
<evidence type="ECO:0000313" key="3">
    <source>
        <dbReference type="EMBL" id="RSY82570.1"/>
    </source>
</evidence>
<dbReference type="Proteomes" id="UP000287746">
    <property type="component" value="Unassembled WGS sequence"/>
</dbReference>
<dbReference type="EMBL" id="CP018820">
    <property type="protein sequence ID" value="APR53689.1"/>
    <property type="molecule type" value="Genomic_DNA"/>
</dbReference>
<protein>
    <recommendedName>
        <fullName evidence="7">Gluconate 2-dehydrogenase subunit 3 family protein</fullName>
    </recommendedName>
</protein>
<dbReference type="EMBL" id="QQWO01000003">
    <property type="protein sequence ID" value="RSV06302.1"/>
    <property type="molecule type" value="Genomic_DNA"/>
</dbReference>
<name>A0A1L6JCK8_9SPHN</name>
<dbReference type="OrthoDB" id="8400810at2"/>
<sequence>MAWDIEFRLPETRYFTDAERAQLAVLFSAIQPRDAARGIPGAGDCGAVDYLDRLLEMDPAGPVKLHEDLASWQAGYHDWLAALDAAATARFGTPLAQLGADDATALIDLLERGELAGMGSAADQRRLFDTLWRHCLQGCWADPRWGGNRNRIMWRWLGYLGDAEKLELV</sequence>
<dbReference type="Proteomes" id="UP000185161">
    <property type="component" value="Chromosome"/>
</dbReference>
<evidence type="ECO:0000313" key="6">
    <source>
        <dbReference type="Proteomes" id="UP000287746"/>
    </source>
</evidence>